<comment type="subcellular location">
    <subcellularLocation>
        <location evidence="2">Secreted</location>
    </subcellularLocation>
</comment>
<feature type="signal peptide" evidence="11">
    <location>
        <begin position="1"/>
        <end position="25"/>
    </location>
</feature>
<evidence type="ECO:0000256" key="2">
    <source>
        <dbReference type="ARBA" id="ARBA00004613"/>
    </source>
</evidence>
<keyword evidence="5 11" id="KW-0732">Signal</keyword>
<evidence type="ECO:0000256" key="3">
    <source>
        <dbReference type="ARBA" id="ARBA00012706"/>
    </source>
</evidence>
<dbReference type="CDD" id="cd12215">
    <property type="entry name" value="ChiC_BD"/>
    <property type="match status" value="1"/>
</dbReference>
<proteinExistence type="predicted"/>
<dbReference type="Gene3D" id="2.10.10.20">
    <property type="entry name" value="Carbohydrate-binding module superfamily 5/12"/>
    <property type="match status" value="1"/>
</dbReference>
<dbReference type="Gene3D" id="3.20.20.80">
    <property type="entry name" value="Glycosidases"/>
    <property type="match status" value="1"/>
</dbReference>
<sequence length="634" mass="70664">MRKNILHFTTAVLLLCIMFSINVRASQDTQAASADAFVRASGTEFVVDGHAFYFAGANSYDLFTYGDGSSTQTTQDIETKYMDKSKIDSIMSQMAQDGVTVLRTWGFSNESWHGFETSKGVYSEAQFMLFDYIMDSARRNGIKVIITLENYWEAYGGIDKKLQWQGLSSGNHTARAQYFSNANCKNQYKAYAEHFINRVNHYTGVAYKDDPTIFAWDLMNEPRYQDAAVNENKTGITLRAWVDEMASYIKSLDRNHMVCVGIEGHETKYGFGGDEGNPFVYIQQSPYIDFCSAHPYPDEHWANLSPEGTKNLMKMWINDAHNVVKKPFVIGEFNTHNNKDQYWPAVFGVLEEEGAAGGLLWEYNYRRLSDFTVIHGDSILAYFKAHSIRMTAKNLQENQITPASAVFDKKADKQENITVTMKLLAGNSLTGIKNGAQELGSGRDYTLSGNTVIINKNYLASLPCGNTVLTFDISSGADPSITITVVDSGALSAEINPKEAGFDKKAAKQKDITVTMNLNGNTFLGIKNGSAALVNGADYEVVNNTAIIKKSYLAAQGIGTLNLTFDFSQGNDPVLKVTIVDTTTPAYPEWDINKQYVGGEIVTHNGKLWKAEWWTNREEPGTTGEWGVWREYKG</sequence>
<evidence type="ECO:0000256" key="7">
    <source>
        <dbReference type="ARBA" id="ARBA00023001"/>
    </source>
</evidence>
<dbReference type="SUPFAM" id="SSF51055">
    <property type="entry name" value="Carbohydrate binding domain"/>
    <property type="match status" value="1"/>
</dbReference>
<dbReference type="STRING" id="1121322.SAMN02745136_00800"/>
<dbReference type="Pfam" id="PF03442">
    <property type="entry name" value="CBM_X2"/>
    <property type="match status" value="2"/>
</dbReference>
<dbReference type="Pfam" id="PF26410">
    <property type="entry name" value="GH5_mannosidase"/>
    <property type="match status" value="1"/>
</dbReference>
<dbReference type="PANTHER" id="PTHR31451">
    <property type="match status" value="1"/>
</dbReference>
<evidence type="ECO:0000256" key="1">
    <source>
        <dbReference type="ARBA" id="ARBA00001678"/>
    </source>
</evidence>
<dbReference type="GO" id="GO:0004565">
    <property type="term" value="F:beta-galactosidase activity"/>
    <property type="evidence" value="ECO:0007669"/>
    <property type="project" value="InterPro"/>
</dbReference>
<dbReference type="InterPro" id="IPR017853">
    <property type="entry name" value="GH"/>
</dbReference>
<accession>A0A1M6M1I1</accession>
<dbReference type="InterPro" id="IPR014756">
    <property type="entry name" value="Ig_E-set"/>
</dbReference>
<feature type="domain" description="Chitin-binding type-3" evidence="12">
    <location>
        <begin position="587"/>
        <end position="632"/>
    </location>
</feature>
<keyword evidence="6" id="KW-0378">Hydrolase</keyword>
<dbReference type="InterPro" id="IPR003610">
    <property type="entry name" value="CBM5/12"/>
</dbReference>
<dbReference type="InterPro" id="IPR013783">
    <property type="entry name" value="Ig-like_fold"/>
</dbReference>
<dbReference type="SMART" id="SM00495">
    <property type="entry name" value="ChtBD3"/>
    <property type="match status" value="1"/>
</dbReference>
<keyword evidence="10" id="KW-0624">Polysaccharide degradation</keyword>
<dbReference type="GO" id="GO:0005576">
    <property type="term" value="C:extracellular region"/>
    <property type="evidence" value="ECO:0007669"/>
    <property type="project" value="UniProtKB-SubCell"/>
</dbReference>
<dbReference type="InterPro" id="IPR005102">
    <property type="entry name" value="Carbo-bd_X2"/>
</dbReference>
<name>A0A1M6M1I1_9FIRM</name>
<evidence type="ECO:0000259" key="12">
    <source>
        <dbReference type="SMART" id="SM00495"/>
    </source>
</evidence>
<dbReference type="EC" id="3.2.1.78" evidence="3"/>
<keyword evidence="4" id="KW-0964">Secreted</keyword>
<dbReference type="InterPro" id="IPR036573">
    <property type="entry name" value="CBM_sf_5/12"/>
</dbReference>
<evidence type="ECO:0000313" key="13">
    <source>
        <dbReference type="EMBL" id="SHJ77318.1"/>
    </source>
</evidence>
<dbReference type="SUPFAM" id="SSF51445">
    <property type="entry name" value="(Trans)glycosidases"/>
    <property type="match status" value="1"/>
</dbReference>
<dbReference type="GO" id="GO:0030246">
    <property type="term" value="F:carbohydrate binding"/>
    <property type="evidence" value="ECO:0007669"/>
    <property type="project" value="InterPro"/>
</dbReference>
<dbReference type="GO" id="GO:0009341">
    <property type="term" value="C:beta-galactosidase complex"/>
    <property type="evidence" value="ECO:0007669"/>
    <property type="project" value="InterPro"/>
</dbReference>
<dbReference type="InterPro" id="IPR001547">
    <property type="entry name" value="Glyco_hydro_5"/>
</dbReference>
<dbReference type="GO" id="GO:0030245">
    <property type="term" value="P:cellulose catabolic process"/>
    <property type="evidence" value="ECO:0007669"/>
    <property type="project" value="UniProtKB-KW"/>
</dbReference>
<gene>
    <name evidence="13" type="ORF">SAMN02745136_00800</name>
</gene>
<dbReference type="Pfam" id="PF02839">
    <property type="entry name" value="CBM_5_12"/>
    <property type="match status" value="1"/>
</dbReference>
<feature type="chain" id="PRO_5039146364" description="mannan endo-1,4-beta-mannosidase" evidence="11">
    <location>
        <begin position="26"/>
        <end position="634"/>
    </location>
</feature>
<evidence type="ECO:0000313" key="14">
    <source>
        <dbReference type="Proteomes" id="UP000184386"/>
    </source>
</evidence>
<evidence type="ECO:0000256" key="9">
    <source>
        <dbReference type="ARBA" id="ARBA00023295"/>
    </source>
</evidence>
<evidence type="ECO:0000256" key="8">
    <source>
        <dbReference type="ARBA" id="ARBA00023277"/>
    </source>
</evidence>
<dbReference type="PANTHER" id="PTHR31451:SF39">
    <property type="entry name" value="MANNAN ENDO-1,4-BETA-MANNOSIDASE 1"/>
    <property type="match status" value="1"/>
</dbReference>
<dbReference type="SUPFAM" id="SSF81296">
    <property type="entry name" value="E set domains"/>
    <property type="match status" value="2"/>
</dbReference>
<organism evidence="13 14">
    <name type="scientific">Anaerocolumna jejuensis DSM 15929</name>
    <dbReference type="NCBI Taxonomy" id="1121322"/>
    <lineage>
        <taxon>Bacteria</taxon>
        <taxon>Bacillati</taxon>
        <taxon>Bacillota</taxon>
        <taxon>Clostridia</taxon>
        <taxon>Lachnospirales</taxon>
        <taxon>Lachnospiraceae</taxon>
        <taxon>Anaerocolumna</taxon>
    </lineage>
</organism>
<dbReference type="Gene3D" id="2.60.40.10">
    <property type="entry name" value="Immunoglobulins"/>
    <property type="match status" value="2"/>
</dbReference>
<comment type="catalytic activity">
    <reaction evidence="1">
        <text>Random hydrolysis of (1-&gt;4)-beta-D-mannosidic linkages in mannans, galactomannans and glucomannans.</text>
        <dbReference type="EC" id="3.2.1.78"/>
    </reaction>
</comment>
<evidence type="ECO:0000256" key="5">
    <source>
        <dbReference type="ARBA" id="ARBA00022729"/>
    </source>
</evidence>
<reference evidence="13 14" key="1">
    <citation type="submission" date="2016-11" db="EMBL/GenBank/DDBJ databases">
        <authorList>
            <person name="Jaros S."/>
            <person name="Januszkiewicz K."/>
            <person name="Wedrychowicz H."/>
        </authorList>
    </citation>
    <scope>NUCLEOTIDE SEQUENCE [LARGE SCALE GENOMIC DNA]</scope>
    <source>
        <strain evidence="13 14">DSM 15929</strain>
    </source>
</reference>
<dbReference type="RefSeq" id="WP_170866573.1">
    <property type="nucleotide sequence ID" value="NZ_FRAC01000007.1"/>
</dbReference>
<evidence type="ECO:0000256" key="10">
    <source>
        <dbReference type="ARBA" id="ARBA00023326"/>
    </source>
</evidence>
<dbReference type="InterPro" id="IPR045053">
    <property type="entry name" value="MAN-like"/>
</dbReference>
<dbReference type="GO" id="GO:0016985">
    <property type="term" value="F:mannan endo-1,4-beta-mannosidase activity"/>
    <property type="evidence" value="ECO:0007669"/>
    <property type="project" value="TreeGrafter"/>
</dbReference>
<dbReference type="AlphaFoldDB" id="A0A1M6M1I1"/>
<dbReference type="EMBL" id="FRAC01000007">
    <property type="protein sequence ID" value="SHJ77318.1"/>
    <property type="molecule type" value="Genomic_DNA"/>
</dbReference>
<keyword evidence="7" id="KW-0136">Cellulose degradation</keyword>
<evidence type="ECO:0000256" key="11">
    <source>
        <dbReference type="SAM" id="SignalP"/>
    </source>
</evidence>
<protein>
    <recommendedName>
        <fullName evidence="3">mannan endo-1,4-beta-mannosidase</fullName>
        <ecNumber evidence="3">3.2.1.78</ecNumber>
    </recommendedName>
</protein>
<keyword evidence="8" id="KW-0119">Carbohydrate metabolism</keyword>
<keyword evidence="9" id="KW-0326">Glycosidase</keyword>
<keyword evidence="14" id="KW-1185">Reference proteome</keyword>
<dbReference type="Proteomes" id="UP000184386">
    <property type="component" value="Unassembled WGS sequence"/>
</dbReference>
<evidence type="ECO:0000256" key="6">
    <source>
        <dbReference type="ARBA" id="ARBA00022801"/>
    </source>
</evidence>
<evidence type="ECO:0000256" key="4">
    <source>
        <dbReference type="ARBA" id="ARBA00022525"/>
    </source>
</evidence>